<dbReference type="Gene3D" id="2.170.120.20">
    <property type="entry name" value="Ribosomal protein L25, beta domain"/>
    <property type="match status" value="1"/>
</dbReference>
<reference evidence="9" key="1">
    <citation type="submission" date="2022-04" db="EMBL/GenBank/DDBJ databases">
        <title>Complete genome sequences of Ezakiella coagulans and Fenollaria massiliensis.</title>
        <authorList>
            <person name="France M.T."/>
            <person name="Clifford J."/>
            <person name="Narina S."/>
            <person name="Rutt L."/>
            <person name="Ravel J."/>
        </authorList>
    </citation>
    <scope>NUCLEOTIDE SEQUENCE</scope>
    <source>
        <strain evidence="9">C0061C2</strain>
    </source>
</reference>
<evidence type="ECO:0000256" key="3">
    <source>
        <dbReference type="ARBA" id="ARBA00022980"/>
    </source>
</evidence>
<comment type="similarity">
    <text evidence="5">Belongs to the bacterial ribosomal protein bL25 family. CTC subfamily.</text>
</comment>
<dbReference type="RefSeq" id="WP_085840124.1">
    <property type="nucleotide sequence ID" value="NZ_CP096649.1"/>
</dbReference>
<dbReference type="InterPro" id="IPR020056">
    <property type="entry name" value="Rbsml_bL25/Gln-tRNA_synth_N"/>
</dbReference>
<evidence type="ECO:0000256" key="6">
    <source>
        <dbReference type="SAM" id="MobiDB-lite"/>
    </source>
</evidence>
<dbReference type="Pfam" id="PF14693">
    <property type="entry name" value="Ribosomal_TL5_C"/>
    <property type="match status" value="1"/>
</dbReference>
<feature type="region of interest" description="Disordered" evidence="6">
    <location>
        <begin position="182"/>
        <end position="213"/>
    </location>
</feature>
<evidence type="ECO:0000256" key="2">
    <source>
        <dbReference type="ARBA" id="ARBA00022884"/>
    </source>
</evidence>
<dbReference type="NCBIfam" id="TIGR00731">
    <property type="entry name" value="bL25_bact_ctc"/>
    <property type="match status" value="1"/>
</dbReference>
<dbReference type="CDD" id="cd00495">
    <property type="entry name" value="Ribosomal_L25_TL5_CTC"/>
    <property type="match status" value="1"/>
</dbReference>
<feature type="domain" description="Large ribosomal subunit protein bL25 beta" evidence="8">
    <location>
        <begin position="100"/>
        <end position="184"/>
    </location>
</feature>
<dbReference type="KEGG" id="fms:M1R53_04555"/>
<dbReference type="Gene3D" id="2.40.240.10">
    <property type="entry name" value="Ribosomal Protein L25, Chain P"/>
    <property type="match status" value="1"/>
</dbReference>
<dbReference type="Pfam" id="PF01386">
    <property type="entry name" value="Ribosomal_L25p"/>
    <property type="match status" value="1"/>
</dbReference>
<dbReference type="HAMAP" id="MF_01334">
    <property type="entry name" value="Ribosomal_bL25_CTC"/>
    <property type="match status" value="1"/>
</dbReference>
<dbReference type="InterPro" id="IPR001021">
    <property type="entry name" value="Ribosomal_bL25_long"/>
</dbReference>
<dbReference type="InterPro" id="IPR029751">
    <property type="entry name" value="Ribosomal_L25_dom"/>
</dbReference>
<organism evidence="9 10">
    <name type="scientific">Fenollaria massiliensis</name>
    <dbReference type="NCBI Taxonomy" id="938288"/>
    <lineage>
        <taxon>Bacteria</taxon>
        <taxon>Bacillati</taxon>
        <taxon>Bacillota</taxon>
        <taxon>Clostridia</taxon>
        <taxon>Eubacteriales</taxon>
        <taxon>Fenollaria</taxon>
    </lineage>
</organism>
<evidence type="ECO:0000259" key="7">
    <source>
        <dbReference type="Pfam" id="PF01386"/>
    </source>
</evidence>
<evidence type="ECO:0000256" key="5">
    <source>
        <dbReference type="HAMAP-Rule" id="MF_01334"/>
    </source>
</evidence>
<proteinExistence type="inferred from homology"/>
<dbReference type="PANTHER" id="PTHR33284:SF1">
    <property type="entry name" value="RIBOSOMAL PROTEIN L25_GLN-TRNA SYNTHETASE, ANTI-CODON-BINDING DOMAIN-CONTAINING PROTEIN"/>
    <property type="match status" value="1"/>
</dbReference>
<keyword evidence="10" id="KW-1185">Reference proteome</keyword>
<keyword evidence="2 5" id="KW-0694">RNA-binding</keyword>
<dbReference type="PANTHER" id="PTHR33284">
    <property type="entry name" value="RIBOSOMAL PROTEIN L25/GLN-TRNA SYNTHETASE, ANTI-CODON-BINDING DOMAIN-CONTAINING PROTEIN"/>
    <property type="match status" value="1"/>
</dbReference>
<gene>
    <name evidence="5" type="primary">rplY</name>
    <name evidence="5" type="synonym">ctc</name>
    <name evidence="9" type="ORF">M1R53_04555</name>
</gene>
<keyword evidence="3 5" id="KW-0689">Ribosomal protein</keyword>
<dbReference type="InterPro" id="IPR037121">
    <property type="entry name" value="Ribosomal_bL25_C"/>
</dbReference>
<dbReference type="InterPro" id="IPR011035">
    <property type="entry name" value="Ribosomal_bL25/Gln-tRNA_synth"/>
</dbReference>
<dbReference type="GO" id="GO:0003735">
    <property type="term" value="F:structural constituent of ribosome"/>
    <property type="evidence" value="ECO:0007669"/>
    <property type="project" value="InterPro"/>
</dbReference>
<feature type="domain" description="Large ribosomal subunit protein bL25 L25" evidence="7">
    <location>
        <begin position="6"/>
        <end position="92"/>
    </location>
</feature>
<dbReference type="SUPFAM" id="SSF50715">
    <property type="entry name" value="Ribosomal protein L25-like"/>
    <property type="match status" value="1"/>
</dbReference>
<sequence>MAEYKLKAQKREAVGKNKVDKIRQNEQLPAAIFQKGKESEHITINDLEFKMLYQKAGMTSIIDLDIDGAVRPAIIKEIQRHPFKNQILHVGFQGINMDEKIKIEVPVELLNRDEIRKQPSVLNQQLDTIEVLVLPSNIPDSFSIDVQNMEYDDSFTVKDIVGDNKDVEVLIDLDEVVCSLSAPREEKEEEAVETSAADVPVVGKEEKEEADNE</sequence>
<name>A0A9E7DI99_9FIRM</name>
<evidence type="ECO:0000313" key="10">
    <source>
        <dbReference type="Proteomes" id="UP000831151"/>
    </source>
</evidence>
<accession>A0A9E7DI99</accession>
<protein>
    <recommendedName>
        <fullName evidence="5">Large ribosomal subunit protein bL25</fullName>
    </recommendedName>
    <alternativeName>
        <fullName evidence="5">General stress protein CTC</fullName>
    </alternativeName>
</protein>
<evidence type="ECO:0000313" key="9">
    <source>
        <dbReference type="EMBL" id="UQK58514.1"/>
    </source>
</evidence>
<dbReference type="AlphaFoldDB" id="A0A9E7DI99"/>
<evidence type="ECO:0000256" key="4">
    <source>
        <dbReference type="ARBA" id="ARBA00023274"/>
    </source>
</evidence>
<dbReference type="InterPro" id="IPR020930">
    <property type="entry name" value="Ribosomal_uL5_bac-type"/>
</dbReference>
<comment type="subunit">
    <text evidence="5">Part of the 50S ribosomal subunit; part of the 5S rRNA/L5/L18/L25 subcomplex. Contacts the 5S rRNA. Binds to the 5S rRNA independently of L5 and L18.</text>
</comment>
<keyword evidence="1 5" id="KW-0699">rRNA-binding</keyword>
<dbReference type="Proteomes" id="UP000831151">
    <property type="component" value="Chromosome"/>
</dbReference>
<keyword evidence="4 5" id="KW-0687">Ribonucleoprotein</keyword>
<dbReference type="GO" id="GO:0022625">
    <property type="term" value="C:cytosolic large ribosomal subunit"/>
    <property type="evidence" value="ECO:0007669"/>
    <property type="project" value="TreeGrafter"/>
</dbReference>
<dbReference type="GO" id="GO:0008097">
    <property type="term" value="F:5S rRNA binding"/>
    <property type="evidence" value="ECO:0007669"/>
    <property type="project" value="InterPro"/>
</dbReference>
<dbReference type="GO" id="GO:0006412">
    <property type="term" value="P:translation"/>
    <property type="evidence" value="ECO:0007669"/>
    <property type="project" value="UniProtKB-UniRule"/>
</dbReference>
<evidence type="ECO:0000256" key="1">
    <source>
        <dbReference type="ARBA" id="ARBA00022730"/>
    </source>
</evidence>
<comment type="function">
    <text evidence="5">This is one of the proteins that binds to the 5S RNA in the ribosome where it forms part of the central protuberance.</text>
</comment>
<dbReference type="InterPro" id="IPR020057">
    <property type="entry name" value="Ribosomal_bL25_b-dom"/>
</dbReference>
<evidence type="ECO:0000259" key="8">
    <source>
        <dbReference type="Pfam" id="PF14693"/>
    </source>
</evidence>
<dbReference type="EMBL" id="CP096649">
    <property type="protein sequence ID" value="UQK58514.1"/>
    <property type="molecule type" value="Genomic_DNA"/>
</dbReference>